<name>A0A844Y8D8_9SPHN</name>
<keyword evidence="3 6" id="KW-0732">Signal</keyword>
<evidence type="ECO:0000256" key="3">
    <source>
        <dbReference type="ARBA" id="ARBA00022729"/>
    </source>
</evidence>
<accession>A0A844Y8D8</accession>
<keyword evidence="8" id="KW-1185">Reference proteome</keyword>
<feature type="chain" id="PRO_5032823163" evidence="6">
    <location>
        <begin position="24"/>
        <end position="297"/>
    </location>
</feature>
<dbReference type="GO" id="GO:0009279">
    <property type="term" value="C:cell outer membrane"/>
    <property type="evidence" value="ECO:0007669"/>
    <property type="project" value="UniProtKB-SubCell"/>
</dbReference>
<evidence type="ECO:0000313" key="7">
    <source>
        <dbReference type="EMBL" id="MXO54096.1"/>
    </source>
</evidence>
<dbReference type="OrthoDB" id="5462484at2"/>
<evidence type="ECO:0000256" key="1">
    <source>
        <dbReference type="ARBA" id="ARBA00004442"/>
    </source>
</evidence>
<sequence length="297" mass="30695">MTITKLFAGVAAFAIAASFAAPAAAQDQGEPGVTSEGPDETIFDGDYLSVGVGLGYAPSFTGSDDYVTFVFPVVQGSFRGIDINPRPAGVALDFLSTETEGGPNFSLGIAGRINTDRTDVDDIEDSVVAAYGELDTAIEVGPTVGVSFPAVLNPYDSLTFNVDALWDVAGAHDGMKIAPSVAYFTPLSQAIAVSLSASATYVDDDYADYYYSVAPNNPNLPIGSRLPGFQAEGGFESVGTNLLVAYDLGGNLADGGVSLIGIGGYSHLLGDAEDTPFTAIRGDADQWFAAIGIGYTF</sequence>
<dbReference type="Pfam" id="PF06629">
    <property type="entry name" value="MipA"/>
    <property type="match status" value="1"/>
</dbReference>
<gene>
    <name evidence="7" type="ORF">GRI47_08755</name>
</gene>
<evidence type="ECO:0000313" key="8">
    <source>
        <dbReference type="Proteomes" id="UP000430272"/>
    </source>
</evidence>
<reference evidence="7 8" key="1">
    <citation type="submission" date="2019-12" db="EMBL/GenBank/DDBJ databases">
        <title>Genomic-based taxomic classification of the family Erythrobacteraceae.</title>
        <authorList>
            <person name="Xu L."/>
        </authorList>
    </citation>
    <scope>NUCLEOTIDE SEQUENCE [LARGE SCALE GENOMIC DNA]</scope>
    <source>
        <strain evidence="7 8">JCM 17468</strain>
    </source>
</reference>
<comment type="caution">
    <text evidence="7">The sequence shown here is derived from an EMBL/GenBank/DDBJ whole genome shotgun (WGS) entry which is preliminary data.</text>
</comment>
<dbReference type="InterPro" id="IPR010583">
    <property type="entry name" value="MipA"/>
</dbReference>
<evidence type="ECO:0000256" key="2">
    <source>
        <dbReference type="ARBA" id="ARBA00005722"/>
    </source>
</evidence>
<dbReference type="PANTHER" id="PTHR38776">
    <property type="entry name" value="MLTA-INTERACTING PROTEIN-RELATED"/>
    <property type="match status" value="1"/>
</dbReference>
<dbReference type="EMBL" id="WTYD01000001">
    <property type="protein sequence ID" value="MXO54096.1"/>
    <property type="molecule type" value="Genomic_DNA"/>
</dbReference>
<dbReference type="Proteomes" id="UP000430272">
    <property type="component" value="Unassembled WGS sequence"/>
</dbReference>
<organism evidence="7 8">
    <name type="scientific">Qipengyuania pelagi</name>
    <dbReference type="NCBI Taxonomy" id="994320"/>
    <lineage>
        <taxon>Bacteria</taxon>
        <taxon>Pseudomonadati</taxon>
        <taxon>Pseudomonadota</taxon>
        <taxon>Alphaproteobacteria</taxon>
        <taxon>Sphingomonadales</taxon>
        <taxon>Erythrobacteraceae</taxon>
        <taxon>Qipengyuania</taxon>
    </lineage>
</organism>
<proteinExistence type="inferred from homology"/>
<comment type="subcellular location">
    <subcellularLocation>
        <location evidence="1">Cell outer membrane</location>
    </subcellularLocation>
</comment>
<keyword evidence="4" id="KW-0472">Membrane</keyword>
<comment type="similarity">
    <text evidence="2">Belongs to the MipA/OmpV family.</text>
</comment>
<dbReference type="RefSeq" id="WP_160660879.1">
    <property type="nucleotide sequence ID" value="NZ_BAABDV010000001.1"/>
</dbReference>
<evidence type="ECO:0000256" key="6">
    <source>
        <dbReference type="SAM" id="SignalP"/>
    </source>
</evidence>
<dbReference type="PANTHER" id="PTHR38776:SF1">
    <property type="entry name" value="MLTA-INTERACTING PROTEIN-RELATED"/>
    <property type="match status" value="1"/>
</dbReference>
<protein>
    <submittedName>
        <fullName evidence="7">MipA/OmpV family protein</fullName>
    </submittedName>
</protein>
<dbReference type="AlphaFoldDB" id="A0A844Y8D8"/>
<evidence type="ECO:0000256" key="4">
    <source>
        <dbReference type="ARBA" id="ARBA00023136"/>
    </source>
</evidence>
<evidence type="ECO:0000256" key="5">
    <source>
        <dbReference type="ARBA" id="ARBA00023237"/>
    </source>
</evidence>
<feature type="signal peptide" evidence="6">
    <location>
        <begin position="1"/>
        <end position="23"/>
    </location>
</feature>
<keyword evidence="5" id="KW-0998">Cell outer membrane</keyword>